<comment type="subcellular location">
    <subcellularLocation>
        <location evidence="2">Membrane</location>
        <topology evidence="2">Multi-pass membrane protein</topology>
    </subcellularLocation>
</comment>
<feature type="transmembrane region" description="Helical" evidence="17">
    <location>
        <begin position="360"/>
        <end position="380"/>
    </location>
</feature>
<name>A0A383WMR8_TETOB</name>
<comment type="similarity">
    <text evidence="5 16">Belongs to the CDS family.</text>
</comment>
<keyword evidence="10 16" id="KW-0548">Nucleotidyltransferase</keyword>
<keyword evidence="11 17" id="KW-1133">Transmembrane helix</keyword>
<feature type="transmembrane region" description="Helical" evidence="17">
    <location>
        <begin position="336"/>
        <end position="354"/>
    </location>
</feature>
<evidence type="ECO:0000256" key="8">
    <source>
        <dbReference type="ARBA" id="ARBA00022679"/>
    </source>
</evidence>
<feature type="transmembrane region" description="Helical" evidence="17">
    <location>
        <begin position="238"/>
        <end position="259"/>
    </location>
</feature>
<keyword evidence="19" id="KW-1185">Reference proteome</keyword>
<keyword evidence="13 17" id="KW-0472">Membrane</keyword>
<evidence type="ECO:0000256" key="16">
    <source>
        <dbReference type="RuleBase" id="RU003938"/>
    </source>
</evidence>
<dbReference type="PANTHER" id="PTHR47101:SF1">
    <property type="entry name" value="PHOSPHATIDATE CYTIDYLYLTRANSFERASE 4, CHLOROPLASTIC"/>
    <property type="match status" value="1"/>
</dbReference>
<keyword evidence="12" id="KW-0443">Lipid metabolism</keyword>
<evidence type="ECO:0000256" key="1">
    <source>
        <dbReference type="ARBA" id="ARBA00001698"/>
    </source>
</evidence>
<evidence type="ECO:0000256" key="2">
    <source>
        <dbReference type="ARBA" id="ARBA00004141"/>
    </source>
</evidence>
<gene>
    <name evidence="18" type="ORF">BQ4739_LOCUS18365</name>
</gene>
<proteinExistence type="inferred from homology"/>
<protein>
    <recommendedName>
        <fullName evidence="6 16">Phosphatidate cytidylyltransferase</fullName>
        <ecNumber evidence="6 16">2.7.7.41</ecNumber>
    </recommendedName>
</protein>
<keyword evidence="8 16" id="KW-0808">Transferase</keyword>
<dbReference type="UniPathway" id="UPA00557">
    <property type="reaction ID" value="UER00614"/>
</dbReference>
<dbReference type="GO" id="GO:0004605">
    <property type="term" value="F:phosphatidate cytidylyltransferase activity"/>
    <property type="evidence" value="ECO:0007669"/>
    <property type="project" value="UniProtKB-EC"/>
</dbReference>
<evidence type="ECO:0000256" key="10">
    <source>
        <dbReference type="ARBA" id="ARBA00022695"/>
    </source>
</evidence>
<evidence type="ECO:0000256" key="14">
    <source>
        <dbReference type="ARBA" id="ARBA00023209"/>
    </source>
</evidence>
<evidence type="ECO:0000313" key="19">
    <source>
        <dbReference type="Proteomes" id="UP000256970"/>
    </source>
</evidence>
<dbReference type="GO" id="GO:0016024">
    <property type="term" value="P:CDP-diacylglycerol biosynthetic process"/>
    <property type="evidence" value="ECO:0007669"/>
    <property type="project" value="UniProtKB-UniPathway"/>
</dbReference>
<evidence type="ECO:0000256" key="12">
    <source>
        <dbReference type="ARBA" id="ARBA00023098"/>
    </source>
</evidence>
<evidence type="ECO:0000256" key="15">
    <source>
        <dbReference type="ARBA" id="ARBA00023264"/>
    </source>
</evidence>
<comment type="catalytic activity">
    <reaction evidence="1 16">
        <text>a 1,2-diacyl-sn-glycero-3-phosphate + CTP + H(+) = a CDP-1,2-diacyl-sn-glycerol + diphosphate</text>
        <dbReference type="Rhea" id="RHEA:16229"/>
        <dbReference type="ChEBI" id="CHEBI:15378"/>
        <dbReference type="ChEBI" id="CHEBI:33019"/>
        <dbReference type="ChEBI" id="CHEBI:37563"/>
        <dbReference type="ChEBI" id="CHEBI:58332"/>
        <dbReference type="ChEBI" id="CHEBI:58608"/>
        <dbReference type="EC" id="2.7.7.41"/>
    </reaction>
</comment>
<sequence length="431" mass="44183">MNSCLGRQQAAPGMRAARALAPACRVGQLLTARPVLRNRALAGSSPHNHGAVSLGSEASALPEPEIRADGSASPAAAATETAAAAEAVVGGSAAAAANGAAAAAADDAAAASEQLAQEPQQQQQPAKKGSNFINRVIFGIILGFGGAAVVFAGQIPYLCAALFVVYQATQEFYGMLTSKGISKGTPPPTPFVSAATTALCLSITAFTFVSQGRSGAAMSVAAFILLAMNILVNRKPTFAQLTASVFGLFYCGYLPSFWIKLRNLNIAGPQLQLPGLSSETLATITSYLPTLTVGLVATLTSVACIIAADTGAYFVGKNLGRTKLTEISPKKTVEGAIGGLASSVLVAAGFWQLFGWPGSMAAAAGYGVLTFVSSLFGDLIESIMKRDAGIKDSGNLIPGHGGLLDRMDSYMFSGAVAYFYITLVLPRFGLL</sequence>
<organism evidence="18 19">
    <name type="scientific">Tetradesmus obliquus</name>
    <name type="common">Green alga</name>
    <name type="synonym">Acutodesmus obliquus</name>
    <dbReference type="NCBI Taxonomy" id="3088"/>
    <lineage>
        <taxon>Eukaryota</taxon>
        <taxon>Viridiplantae</taxon>
        <taxon>Chlorophyta</taxon>
        <taxon>core chlorophytes</taxon>
        <taxon>Chlorophyceae</taxon>
        <taxon>CS clade</taxon>
        <taxon>Sphaeropleales</taxon>
        <taxon>Scenedesmaceae</taxon>
        <taxon>Tetradesmus</taxon>
    </lineage>
</organism>
<feature type="transmembrane region" description="Helical" evidence="17">
    <location>
        <begin position="294"/>
        <end position="315"/>
    </location>
</feature>
<dbReference type="Proteomes" id="UP000256970">
    <property type="component" value="Unassembled WGS sequence"/>
</dbReference>
<dbReference type="InterPro" id="IPR000374">
    <property type="entry name" value="PC_trans"/>
</dbReference>
<reference evidence="18 19" key="1">
    <citation type="submission" date="2016-10" db="EMBL/GenBank/DDBJ databases">
        <authorList>
            <person name="Cai Z."/>
        </authorList>
    </citation>
    <scope>NUCLEOTIDE SEQUENCE [LARGE SCALE GENOMIC DNA]</scope>
</reference>
<evidence type="ECO:0000313" key="18">
    <source>
        <dbReference type="EMBL" id="SZX78036.1"/>
    </source>
</evidence>
<dbReference type="Pfam" id="PF01148">
    <property type="entry name" value="CTP_transf_1"/>
    <property type="match status" value="1"/>
</dbReference>
<evidence type="ECO:0000256" key="5">
    <source>
        <dbReference type="ARBA" id="ARBA00010185"/>
    </source>
</evidence>
<keyword evidence="7" id="KW-0444">Lipid biosynthesis</keyword>
<keyword evidence="15" id="KW-1208">Phospholipid metabolism</keyword>
<evidence type="ECO:0000256" key="4">
    <source>
        <dbReference type="ARBA" id="ARBA00005189"/>
    </source>
</evidence>
<evidence type="ECO:0000256" key="3">
    <source>
        <dbReference type="ARBA" id="ARBA00005119"/>
    </source>
</evidence>
<feature type="transmembrane region" description="Helical" evidence="17">
    <location>
        <begin position="216"/>
        <end position="232"/>
    </location>
</feature>
<evidence type="ECO:0000256" key="6">
    <source>
        <dbReference type="ARBA" id="ARBA00012487"/>
    </source>
</evidence>
<dbReference type="EC" id="2.7.7.41" evidence="6 16"/>
<evidence type="ECO:0000256" key="11">
    <source>
        <dbReference type="ARBA" id="ARBA00022989"/>
    </source>
</evidence>
<evidence type="ECO:0000256" key="17">
    <source>
        <dbReference type="SAM" id="Phobius"/>
    </source>
</evidence>
<evidence type="ECO:0000256" key="9">
    <source>
        <dbReference type="ARBA" id="ARBA00022692"/>
    </source>
</evidence>
<dbReference type="GO" id="GO:0016020">
    <property type="term" value="C:membrane"/>
    <property type="evidence" value="ECO:0007669"/>
    <property type="project" value="UniProtKB-SubCell"/>
</dbReference>
<keyword evidence="9 16" id="KW-0812">Transmembrane</keyword>
<dbReference type="AlphaFoldDB" id="A0A383WMR8"/>
<dbReference type="PANTHER" id="PTHR47101">
    <property type="entry name" value="PHOSPHATIDATE CYTIDYLYLTRANSFERASE 5, CHLOROPLASTIC"/>
    <property type="match status" value="1"/>
</dbReference>
<feature type="transmembrane region" description="Helical" evidence="17">
    <location>
        <begin position="136"/>
        <end position="169"/>
    </location>
</feature>
<feature type="transmembrane region" description="Helical" evidence="17">
    <location>
        <begin position="410"/>
        <end position="430"/>
    </location>
</feature>
<comment type="pathway">
    <text evidence="3 16">Phospholipid metabolism; CDP-diacylglycerol biosynthesis; CDP-diacylglycerol from sn-glycerol 3-phosphate: step 3/3.</text>
</comment>
<evidence type="ECO:0000256" key="7">
    <source>
        <dbReference type="ARBA" id="ARBA00022516"/>
    </source>
</evidence>
<keyword evidence="14" id="KW-0594">Phospholipid biosynthesis</keyword>
<accession>A0A383WMR8</accession>
<evidence type="ECO:0000256" key="13">
    <source>
        <dbReference type="ARBA" id="ARBA00023136"/>
    </source>
</evidence>
<dbReference type="STRING" id="3088.A0A383WMR8"/>
<dbReference type="PROSITE" id="PS01315">
    <property type="entry name" value="CDS"/>
    <property type="match status" value="1"/>
</dbReference>
<dbReference type="EMBL" id="FNXT01001301">
    <property type="protein sequence ID" value="SZX78036.1"/>
    <property type="molecule type" value="Genomic_DNA"/>
</dbReference>
<comment type="pathway">
    <text evidence="4">Lipid metabolism.</text>
</comment>